<dbReference type="GO" id="GO:0004044">
    <property type="term" value="F:amidophosphoribosyltransferase activity"/>
    <property type="evidence" value="ECO:0007669"/>
    <property type="project" value="UniProtKB-EC"/>
</dbReference>
<dbReference type="SUPFAM" id="SSF53271">
    <property type="entry name" value="PRTase-like"/>
    <property type="match status" value="1"/>
</dbReference>
<gene>
    <name evidence="4" type="ORF">MNBD_PLANCTO03-2330</name>
</gene>
<accession>A0A3B1DN63</accession>
<feature type="domain" description="Glutamine amidotransferase type-2" evidence="3">
    <location>
        <begin position="1"/>
        <end position="75"/>
    </location>
</feature>
<dbReference type="Gene3D" id="3.40.50.2020">
    <property type="match status" value="1"/>
</dbReference>
<keyword evidence="4" id="KW-0328">Glycosyltransferase</keyword>
<organism evidence="4">
    <name type="scientific">hydrothermal vent metagenome</name>
    <dbReference type="NCBI Taxonomy" id="652676"/>
    <lineage>
        <taxon>unclassified sequences</taxon>
        <taxon>metagenomes</taxon>
        <taxon>ecological metagenomes</taxon>
    </lineage>
</organism>
<evidence type="ECO:0000313" key="4">
    <source>
        <dbReference type="EMBL" id="VAX40371.1"/>
    </source>
</evidence>
<dbReference type="InterPro" id="IPR000836">
    <property type="entry name" value="PRTase_dom"/>
</dbReference>
<name>A0A3B1DN63_9ZZZZ</name>
<dbReference type="EMBL" id="UOGK01000382">
    <property type="protein sequence ID" value="VAX40371.1"/>
    <property type="molecule type" value="Genomic_DNA"/>
</dbReference>
<dbReference type="InterPro" id="IPR029055">
    <property type="entry name" value="Ntn_hydrolases_N"/>
</dbReference>
<keyword evidence="2" id="KW-0315">Glutamine amidotransferase</keyword>
<dbReference type="Gene3D" id="3.60.20.10">
    <property type="entry name" value="Glutamine Phosphoribosylpyrophosphate, subunit 1, domain 1"/>
    <property type="match status" value="1"/>
</dbReference>
<evidence type="ECO:0000259" key="3">
    <source>
        <dbReference type="PROSITE" id="PS51278"/>
    </source>
</evidence>
<protein>
    <submittedName>
        <fullName evidence="4">Amidophosphoribosyltransferase</fullName>
        <ecNumber evidence="4">2.4.2.14</ecNumber>
    </submittedName>
</protein>
<dbReference type="PROSITE" id="PS51278">
    <property type="entry name" value="GATASE_TYPE_2"/>
    <property type="match status" value="1"/>
</dbReference>
<dbReference type="CDD" id="cd06223">
    <property type="entry name" value="PRTases_typeI"/>
    <property type="match status" value="1"/>
</dbReference>
<sequence length="321" mass="35771">TLRRLQGAYSLLFLFPDRIEAARDPWGWRPLVLGSIKHAEGVSYVVASETVALHVVGATFLREVEPGEVVTIDSSGLHSRRFADRKTQTAHCAFEHVYFASPASQVFGQNVQQVREALGERLAKEAPVEADFVMPMPDSGRSAANGYARASGLPYREGIVPNRYVGRTFIKPTQEERRAAVRLKLNVVEEIVRDQRVIVVDDSVVRGTTTREKMIQIREAGAKEIHLRISCPPIRHACHFGVDFASKEELIATGRTVEDIRDFLGVDSLHYLSLEGMLACLTHDNSHYCDACWSGQYRLDPDKPETGTIAEAGQLRIFGKI</sequence>
<dbReference type="SUPFAM" id="SSF56235">
    <property type="entry name" value="N-terminal nucleophile aminohydrolases (Ntn hydrolases)"/>
    <property type="match status" value="1"/>
</dbReference>
<evidence type="ECO:0000256" key="1">
    <source>
        <dbReference type="ARBA" id="ARBA00022679"/>
    </source>
</evidence>
<keyword evidence="1 4" id="KW-0808">Transferase</keyword>
<dbReference type="InterPro" id="IPR017932">
    <property type="entry name" value="GATase_2_dom"/>
</dbReference>
<proteinExistence type="predicted"/>
<dbReference type="InterPro" id="IPR029057">
    <property type="entry name" value="PRTase-like"/>
</dbReference>
<evidence type="ECO:0000256" key="2">
    <source>
        <dbReference type="ARBA" id="ARBA00022962"/>
    </source>
</evidence>
<reference evidence="4" key="1">
    <citation type="submission" date="2018-06" db="EMBL/GenBank/DDBJ databases">
        <authorList>
            <person name="Zhirakovskaya E."/>
        </authorList>
    </citation>
    <scope>NUCLEOTIDE SEQUENCE</scope>
</reference>
<dbReference type="EC" id="2.4.2.14" evidence="4"/>
<dbReference type="PANTHER" id="PTHR11907">
    <property type="entry name" value="AMIDOPHOSPHORIBOSYLTRANSFERASE"/>
    <property type="match status" value="1"/>
</dbReference>
<feature type="non-terminal residue" evidence="4">
    <location>
        <position position="1"/>
    </location>
</feature>
<dbReference type="AlphaFoldDB" id="A0A3B1DN63"/>